<dbReference type="AlphaFoldDB" id="A0A840E057"/>
<comment type="caution">
    <text evidence="1">The sequence shown here is derived from an EMBL/GenBank/DDBJ whole genome shotgun (WGS) entry which is preliminary data.</text>
</comment>
<proteinExistence type="predicted"/>
<keyword evidence="2" id="KW-1185">Reference proteome</keyword>
<evidence type="ECO:0000313" key="1">
    <source>
        <dbReference type="EMBL" id="MBB4078540.1"/>
    </source>
</evidence>
<dbReference type="EMBL" id="JACIFF010000002">
    <property type="protein sequence ID" value="MBB4078540.1"/>
    <property type="molecule type" value="Genomic_DNA"/>
</dbReference>
<accession>A0A840E057</accession>
<name>A0A840E057_9BACT</name>
<reference evidence="1 2" key="1">
    <citation type="submission" date="2020-08" db="EMBL/GenBank/DDBJ databases">
        <title>Genomic Encyclopedia of Type Strains, Phase IV (KMG-IV): sequencing the most valuable type-strain genomes for metagenomic binning, comparative biology and taxonomic classification.</title>
        <authorList>
            <person name="Goeker M."/>
        </authorList>
    </citation>
    <scope>NUCLEOTIDE SEQUENCE [LARGE SCALE GENOMIC DNA]</scope>
    <source>
        <strain evidence="1 2">DSM 105137</strain>
    </source>
</reference>
<sequence>MDFFALLLILLLIVSILAMAGYVAYHAIAGPRRPAH</sequence>
<dbReference type="Proteomes" id="UP000576209">
    <property type="component" value="Unassembled WGS sequence"/>
</dbReference>
<evidence type="ECO:0000313" key="2">
    <source>
        <dbReference type="Proteomes" id="UP000576209"/>
    </source>
</evidence>
<gene>
    <name evidence="1" type="ORF">GGR28_001153</name>
</gene>
<organism evidence="1 2">
    <name type="scientific">Neolewinella aquimaris</name>
    <dbReference type="NCBI Taxonomy" id="1835722"/>
    <lineage>
        <taxon>Bacteria</taxon>
        <taxon>Pseudomonadati</taxon>
        <taxon>Bacteroidota</taxon>
        <taxon>Saprospiria</taxon>
        <taxon>Saprospirales</taxon>
        <taxon>Lewinellaceae</taxon>
        <taxon>Neolewinella</taxon>
    </lineage>
</organism>
<protein>
    <submittedName>
        <fullName evidence="1">Tfp pilus assembly protein PilE</fullName>
    </submittedName>
</protein>